<evidence type="ECO:0000313" key="7">
    <source>
        <dbReference type="Proteomes" id="UP000198923"/>
    </source>
</evidence>
<dbReference type="InterPro" id="IPR011010">
    <property type="entry name" value="DNA_brk_join_enz"/>
</dbReference>
<sequence length="455" mass="49136">MAGIEKRTGPRGTTYRVYWREGGGRAGARDSETCDDKGTARRFKGLVEAGGERRPGGYPKGCRGLGTGDPAPQGPAKEDADSEASRPRGGAVQAVDAPTLGEVIGDYLAWLTQTGKAEARQVAGYRRLSAAHVCPAVPTVRGEQVGPLGGIGLLEVTTEIVQAWVTWMGERTHTRTGKPSLYSPKTIANVHGSVISPALAWAARNPDIPLGVNPCIGVILPKRNRRVTLDEVPTGEEIAEWIKIAYMVSQVAGDIVVLALGAGLRWSEMTALRPCDIDLKRKTLRVSQVVKERGETRELYIADYGKSSKALRTLRIGDEVVRMLARRMEGVPRKALLFPGARGGIFRAGAWHRTHWSKVVKLARAHDVETRATAHKLRHAHAVALLGKLSLDTVSKRLGHSSIVITADTYGHLDPGMDGAAADLLDAAMRADKPKKKPKKKAKKAKKERKLALVA</sequence>
<dbReference type="RefSeq" id="WP_093176290.1">
    <property type="nucleotide sequence ID" value="NZ_FNCN01000068.1"/>
</dbReference>
<feature type="region of interest" description="Disordered" evidence="4">
    <location>
        <begin position="1"/>
        <end position="92"/>
    </location>
</feature>
<organism evidence="6 7">
    <name type="scientific">Sinosporangium album</name>
    <dbReference type="NCBI Taxonomy" id="504805"/>
    <lineage>
        <taxon>Bacteria</taxon>
        <taxon>Bacillati</taxon>
        <taxon>Actinomycetota</taxon>
        <taxon>Actinomycetes</taxon>
        <taxon>Streptosporangiales</taxon>
        <taxon>Streptosporangiaceae</taxon>
        <taxon>Sinosporangium</taxon>
    </lineage>
</organism>
<evidence type="ECO:0000256" key="4">
    <source>
        <dbReference type="SAM" id="MobiDB-lite"/>
    </source>
</evidence>
<evidence type="ECO:0000256" key="1">
    <source>
        <dbReference type="ARBA" id="ARBA00008857"/>
    </source>
</evidence>
<dbReference type="Gene3D" id="1.10.150.130">
    <property type="match status" value="1"/>
</dbReference>
<dbReference type="CDD" id="cd01189">
    <property type="entry name" value="INT_ICEBs1_C_like"/>
    <property type="match status" value="1"/>
</dbReference>
<evidence type="ECO:0000259" key="5">
    <source>
        <dbReference type="PROSITE" id="PS51898"/>
    </source>
</evidence>
<dbReference type="PROSITE" id="PS51898">
    <property type="entry name" value="TYR_RECOMBINASE"/>
    <property type="match status" value="1"/>
</dbReference>
<dbReference type="GO" id="GO:0006310">
    <property type="term" value="P:DNA recombination"/>
    <property type="evidence" value="ECO:0007669"/>
    <property type="project" value="UniProtKB-KW"/>
</dbReference>
<keyword evidence="3" id="KW-0233">DNA recombination</keyword>
<feature type="compositionally biased region" description="Basic residues" evidence="4">
    <location>
        <begin position="433"/>
        <end position="449"/>
    </location>
</feature>
<protein>
    <submittedName>
        <fullName evidence="6">Site-specific recombinase XerD</fullName>
    </submittedName>
</protein>
<dbReference type="PANTHER" id="PTHR30349:SF64">
    <property type="entry name" value="PROPHAGE INTEGRASE INTD-RELATED"/>
    <property type="match status" value="1"/>
</dbReference>
<feature type="compositionally biased region" description="Basic and acidic residues" evidence="4">
    <location>
        <begin position="76"/>
        <end position="86"/>
    </location>
</feature>
<reference evidence="6 7" key="1">
    <citation type="submission" date="2016-10" db="EMBL/GenBank/DDBJ databases">
        <authorList>
            <person name="de Groot N.N."/>
        </authorList>
    </citation>
    <scope>NUCLEOTIDE SEQUENCE [LARGE SCALE GENOMIC DNA]</scope>
    <source>
        <strain evidence="6 7">CPCC 201354</strain>
    </source>
</reference>
<dbReference type="InterPro" id="IPR010998">
    <property type="entry name" value="Integrase_recombinase_N"/>
</dbReference>
<dbReference type="STRING" id="504805.SAMN05421505_16813"/>
<dbReference type="InterPro" id="IPR002104">
    <property type="entry name" value="Integrase_catalytic"/>
</dbReference>
<dbReference type="SUPFAM" id="SSF56349">
    <property type="entry name" value="DNA breaking-rejoining enzymes"/>
    <property type="match status" value="1"/>
</dbReference>
<keyword evidence="7" id="KW-1185">Reference proteome</keyword>
<dbReference type="OrthoDB" id="1822491at2"/>
<comment type="similarity">
    <text evidence="1">Belongs to the 'phage' integrase family.</text>
</comment>
<gene>
    <name evidence="6" type="ORF">SAMN05421505_16813</name>
</gene>
<proteinExistence type="inferred from homology"/>
<dbReference type="AlphaFoldDB" id="A0A1G8LI46"/>
<dbReference type="Pfam" id="PF00589">
    <property type="entry name" value="Phage_integrase"/>
    <property type="match status" value="1"/>
</dbReference>
<dbReference type="PANTHER" id="PTHR30349">
    <property type="entry name" value="PHAGE INTEGRASE-RELATED"/>
    <property type="match status" value="1"/>
</dbReference>
<dbReference type="GO" id="GO:0015074">
    <property type="term" value="P:DNA integration"/>
    <property type="evidence" value="ECO:0007669"/>
    <property type="project" value="InterPro"/>
</dbReference>
<evidence type="ECO:0000313" key="6">
    <source>
        <dbReference type="EMBL" id="SDI55305.1"/>
    </source>
</evidence>
<dbReference type="InterPro" id="IPR013762">
    <property type="entry name" value="Integrase-like_cat_sf"/>
</dbReference>
<name>A0A1G8LI46_9ACTN</name>
<keyword evidence="2" id="KW-0238">DNA-binding</keyword>
<evidence type="ECO:0000256" key="3">
    <source>
        <dbReference type="ARBA" id="ARBA00023172"/>
    </source>
</evidence>
<dbReference type="Proteomes" id="UP000198923">
    <property type="component" value="Unassembled WGS sequence"/>
</dbReference>
<feature type="domain" description="Tyr recombinase" evidence="5">
    <location>
        <begin position="222"/>
        <end position="423"/>
    </location>
</feature>
<dbReference type="Gene3D" id="1.10.443.10">
    <property type="entry name" value="Intergrase catalytic core"/>
    <property type="match status" value="1"/>
</dbReference>
<dbReference type="InterPro" id="IPR050090">
    <property type="entry name" value="Tyrosine_recombinase_XerCD"/>
</dbReference>
<feature type="region of interest" description="Disordered" evidence="4">
    <location>
        <begin position="429"/>
        <end position="455"/>
    </location>
</feature>
<dbReference type="EMBL" id="FNCN01000068">
    <property type="protein sequence ID" value="SDI55305.1"/>
    <property type="molecule type" value="Genomic_DNA"/>
</dbReference>
<feature type="compositionally biased region" description="Basic and acidic residues" evidence="4">
    <location>
        <begin position="18"/>
        <end position="39"/>
    </location>
</feature>
<evidence type="ECO:0000256" key="2">
    <source>
        <dbReference type="ARBA" id="ARBA00023125"/>
    </source>
</evidence>
<accession>A0A1G8LI46</accession>
<dbReference type="GO" id="GO:0003677">
    <property type="term" value="F:DNA binding"/>
    <property type="evidence" value="ECO:0007669"/>
    <property type="project" value="UniProtKB-KW"/>
</dbReference>